<name>A0A6C0J6P8_9ZZZZ</name>
<accession>A0A6C0J6P8</accession>
<reference evidence="1" key="1">
    <citation type="journal article" date="2020" name="Nature">
        <title>Giant virus diversity and host interactions through global metagenomics.</title>
        <authorList>
            <person name="Schulz F."/>
            <person name="Roux S."/>
            <person name="Paez-Espino D."/>
            <person name="Jungbluth S."/>
            <person name="Walsh D.A."/>
            <person name="Denef V.J."/>
            <person name="McMahon K.D."/>
            <person name="Konstantinidis K.T."/>
            <person name="Eloe-Fadrosh E.A."/>
            <person name="Kyrpides N.C."/>
            <person name="Woyke T."/>
        </authorList>
    </citation>
    <scope>NUCLEOTIDE SEQUENCE</scope>
    <source>
        <strain evidence="1">GVMAG-M-3300025860-25</strain>
    </source>
</reference>
<proteinExistence type="predicted"/>
<protein>
    <submittedName>
        <fullName evidence="1">Uncharacterized protein</fullName>
    </submittedName>
</protein>
<sequence>MIMKMNRNFVIGKTIDLALEKYKQHDKGNVIELKNPLNMSSSKLEKKIIIGVLSNKIKDRELTITESTYLLWLKRMYPDLLKYRYFSIAIKFTEIEKDQLIRYMEEYRNKKVNLSNIYRIFDFSI</sequence>
<organism evidence="1">
    <name type="scientific">viral metagenome</name>
    <dbReference type="NCBI Taxonomy" id="1070528"/>
    <lineage>
        <taxon>unclassified sequences</taxon>
        <taxon>metagenomes</taxon>
        <taxon>organismal metagenomes</taxon>
    </lineage>
</organism>
<evidence type="ECO:0000313" key="1">
    <source>
        <dbReference type="EMBL" id="QHU01322.1"/>
    </source>
</evidence>
<dbReference type="EMBL" id="MN740337">
    <property type="protein sequence ID" value="QHU01322.1"/>
    <property type="molecule type" value="Genomic_DNA"/>
</dbReference>
<dbReference type="AlphaFoldDB" id="A0A6C0J6P8"/>